<comment type="similarity">
    <text evidence="2">Belongs to the IFT57 family.</text>
</comment>
<evidence type="ECO:0000256" key="1">
    <source>
        <dbReference type="ARBA" id="ARBA00004138"/>
    </source>
</evidence>
<evidence type="ECO:0000256" key="5">
    <source>
        <dbReference type="SAM" id="Coils"/>
    </source>
</evidence>
<proteinExistence type="inferred from homology"/>
<protein>
    <submittedName>
        <fullName evidence="7 8">Intraflagellar transport protein 57 homolog isoform X1</fullName>
    </submittedName>
</protein>
<evidence type="ECO:0000256" key="2">
    <source>
        <dbReference type="ARBA" id="ARBA00009415"/>
    </source>
</evidence>
<accession>A0ABM1MAD2</accession>
<gene>
    <name evidence="7 8" type="primary">LOC108558945</name>
</gene>
<dbReference type="Pfam" id="PF10498">
    <property type="entry name" value="IFT57"/>
    <property type="match status" value="1"/>
</dbReference>
<feature type="coiled-coil region" evidence="5">
    <location>
        <begin position="280"/>
        <end position="332"/>
    </location>
</feature>
<comment type="subcellular location">
    <subcellularLocation>
        <location evidence="1">Cell projection</location>
        <location evidence="1">Cilium</location>
    </subcellularLocation>
</comment>
<keyword evidence="5" id="KW-0175">Coiled coil</keyword>
<name>A0ABM1MAD2_NICVS</name>
<evidence type="ECO:0000256" key="3">
    <source>
        <dbReference type="ARBA" id="ARBA00023069"/>
    </source>
</evidence>
<dbReference type="PANTHER" id="PTHR16011">
    <property type="entry name" value="IFT57/HIPPI"/>
    <property type="match status" value="1"/>
</dbReference>
<keyword evidence="6" id="KW-1185">Reference proteome</keyword>
<keyword evidence="3" id="KW-0969">Cilium</keyword>
<sequence>MERKDARIVSEKESPYSGYVIMEDLAEKLKNLGYDRESPKMKPIHKHYFMVQKNPGEQFYLFSSLAAWLIRKSGKSFEQPQEFDDPNTTIANILDVVRNDKGLVLEFAPNKLKQGYGDHVVFILDHLADVALEHEGFQWKRAKPSAETEEEAEMIEDESELVLDRVEEEMMAYYSDDEDDPYVFNVDAAPAKKSEVFEINTNINEEEWKLELERVLPQLKVTISNSSRDWRSHLDQMKQYRTTIDQTFFSTKNNLDKLHKNISVAVEKIGNREKYLNRELDAVLDEYRLLQDQLSKVTDNYRNISGGVTERNRDLEQLSVRLESVKQEMEQRGSSMTDGTPLVKIKKGISQIKAQITKMDIRIGVLQCLLLQSKIQEKKLLEDDLGQTIHAF</sequence>
<dbReference type="Proteomes" id="UP000695000">
    <property type="component" value="Unplaced"/>
</dbReference>
<reference evidence="7 8" key="1">
    <citation type="submission" date="2025-05" db="UniProtKB">
        <authorList>
            <consortium name="RefSeq"/>
        </authorList>
    </citation>
    <scope>IDENTIFICATION</scope>
    <source>
        <tissue evidence="7 8">Whole Larva</tissue>
    </source>
</reference>
<evidence type="ECO:0000256" key="4">
    <source>
        <dbReference type="ARBA" id="ARBA00023273"/>
    </source>
</evidence>
<dbReference type="InterPro" id="IPR019530">
    <property type="entry name" value="Intra-flagellar_transport_57"/>
</dbReference>
<keyword evidence="4" id="KW-0966">Cell projection</keyword>
<dbReference type="RefSeq" id="XP_017771533.1">
    <property type="nucleotide sequence ID" value="XM_017916044.1"/>
</dbReference>
<evidence type="ECO:0000313" key="6">
    <source>
        <dbReference type="Proteomes" id="UP000695000"/>
    </source>
</evidence>
<dbReference type="GeneID" id="108558945"/>
<organism evidence="6 7">
    <name type="scientific">Nicrophorus vespilloides</name>
    <name type="common">Boreal carrion beetle</name>
    <dbReference type="NCBI Taxonomy" id="110193"/>
    <lineage>
        <taxon>Eukaryota</taxon>
        <taxon>Metazoa</taxon>
        <taxon>Ecdysozoa</taxon>
        <taxon>Arthropoda</taxon>
        <taxon>Hexapoda</taxon>
        <taxon>Insecta</taxon>
        <taxon>Pterygota</taxon>
        <taxon>Neoptera</taxon>
        <taxon>Endopterygota</taxon>
        <taxon>Coleoptera</taxon>
        <taxon>Polyphaga</taxon>
        <taxon>Staphyliniformia</taxon>
        <taxon>Silphidae</taxon>
        <taxon>Nicrophorinae</taxon>
        <taxon>Nicrophorus</taxon>
    </lineage>
</organism>
<dbReference type="PANTHER" id="PTHR16011:SF0">
    <property type="entry name" value="INTRAFLAGELLAR TRANSPORT PROTEIN 57 HOMOLOG"/>
    <property type="match status" value="1"/>
</dbReference>
<dbReference type="RefSeq" id="XP_017771532.1">
    <property type="nucleotide sequence ID" value="XM_017916043.1"/>
</dbReference>
<evidence type="ECO:0000313" key="8">
    <source>
        <dbReference type="RefSeq" id="XP_017771533.1"/>
    </source>
</evidence>
<evidence type="ECO:0000313" key="7">
    <source>
        <dbReference type="RefSeq" id="XP_017771532.1"/>
    </source>
</evidence>